<keyword evidence="2" id="KW-1185">Reference proteome</keyword>
<evidence type="ECO:0000313" key="2">
    <source>
        <dbReference type="Proteomes" id="UP000241936"/>
    </source>
</evidence>
<dbReference type="EMBL" id="CP024081">
    <property type="protein sequence ID" value="AVU77110.1"/>
    <property type="molecule type" value="Genomic_DNA"/>
</dbReference>
<name>A0ABM6UHL3_9PSED</name>
<accession>A0ABM6UHL3</accession>
<dbReference type="Proteomes" id="UP000241936">
    <property type="component" value="Chromosome"/>
</dbReference>
<organism evidence="1 2">
    <name type="scientific">Pseudomonas rhizophila</name>
    <dbReference type="NCBI Taxonomy" id="2045200"/>
    <lineage>
        <taxon>Bacteria</taxon>
        <taxon>Pseudomonadati</taxon>
        <taxon>Pseudomonadota</taxon>
        <taxon>Gammaproteobacteria</taxon>
        <taxon>Pseudomonadales</taxon>
        <taxon>Pseudomonadaceae</taxon>
        <taxon>Pseudomonas</taxon>
    </lineage>
</organism>
<reference evidence="1 2" key="1">
    <citation type="journal article" date="2018" name="Front. Microbiol.">
        <title>Pseudomonas rhizophila S211, a New Plant Growth-Promoting Rhizobacterium with Potential in Pesticide-Bioremediation.</title>
        <authorList>
            <person name="Hassen W."/>
            <person name="Neifar M."/>
            <person name="Cherif H."/>
            <person name="Najjari A."/>
            <person name="Chouchane H."/>
            <person name="Driouich R.C."/>
            <person name="Salah A."/>
            <person name="Naili F."/>
            <person name="Mosbah A."/>
            <person name="Souissi Y."/>
            <person name="Raddadi N."/>
            <person name="Ouzari H.I."/>
            <person name="Fava F."/>
            <person name="Cherif A."/>
        </authorList>
    </citation>
    <scope>NUCLEOTIDE SEQUENCE [LARGE SCALE GENOMIC DNA]</scope>
    <source>
        <strain evidence="1 2">S211</strain>
    </source>
</reference>
<dbReference type="RefSeq" id="WP_107322599.1">
    <property type="nucleotide sequence ID" value="NZ_CP024081.1"/>
</dbReference>
<proteinExistence type="predicted"/>
<evidence type="ECO:0000313" key="1">
    <source>
        <dbReference type="EMBL" id="AVU77110.1"/>
    </source>
</evidence>
<gene>
    <name evidence="1" type="ORF">CRX69_18620</name>
</gene>
<sequence>MFTRGRTFWVWANPHLHCRTKDERLADGSQVNVQVRTSSTGVVQLFLGLYAPKGIMIFEESFDSRPGQTMTQAMEWGISRAKELWCISKEKASNTRKFSKLPQSISDQST</sequence>
<protein>
    <submittedName>
        <fullName evidence="1">Uncharacterized protein</fullName>
    </submittedName>
</protein>